<organism evidence="1">
    <name type="scientific">Podoviridae sp. ctRnx2</name>
    <dbReference type="NCBI Taxonomy" id="2826555"/>
    <lineage>
        <taxon>Viruses</taxon>
        <taxon>Duplodnaviria</taxon>
        <taxon>Heunggongvirae</taxon>
        <taxon>Uroviricota</taxon>
        <taxon>Caudoviricetes</taxon>
    </lineage>
</organism>
<name>A0A8S5QSH6_9CAUD</name>
<sequence>MTIIATIRQDRATALIHTAVPAEYFELPSWAVGQETQELPGTLEDVMRTLEPEYAIEYLGSWGNKDDAVYGRYRLTPYPIGADGHPVRSEALS</sequence>
<dbReference type="EMBL" id="BK015724">
    <property type="protein sequence ID" value="DAE22040.1"/>
    <property type="molecule type" value="Genomic_DNA"/>
</dbReference>
<accession>A0A8S5QSH6</accession>
<reference evidence="1" key="1">
    <citation type="journal article" date="2021" name="Proc. Natl. Acad. Sci. U.S.A.">
        <title>A Catalog of Tens of Thousands of Viruses from Human Metagenomes Reveals Hidden Associations with Chronic Diseases.</title>
        <authorList>
            <person name="Tisza M.J."/>
            <person name="Buck C.B."/>
        </authorList>
    </citation>
    <scope>NUCLEOTIDE SEQUENCE</scope>
    <source>
        <strain evidence="1">CtRnx2</strain>
    </source>
</reference>
<protein>
    <submittedName>
        <fullName evidence="1">Uncharacterized protein</fullName>
    </submittedName>
</protein>
<evidence type="ECO:0000313" key="1">
    <source>
        <dbReference type="EMBL" id="DAE22040.1"/>
    </source>
</evidence>
<proteinExistence type="predicted"/>